<feature type="compositionally biased region" description="Basic and acidic residues" evidence="1">
    <location>
        <begin position="41"/>
        <end position="66"/>
    </location>
</feature>
<dbReference type="AlphaFoldDB" id="A0A834KQW6"/>
<evidence type="ECO:0000256" key="2">
    <source>
        <dbReference type="SAM" id="SignalP"/>
    </source>
</evidence>
<evidence type="ECO:0000313" key="3">
    <source>
        <dbReference type="EMBL" id="KAF7411313.1"/>
    </source>
</evidence>
<evidence type="ECO:0000313" key="4">
    <source>
        <dbReference type="Proteomes" id="UP000614350"/>
    </source>
</evidence>
<feature type="chain" id="PRO_5032289100" evidence="2">
    <location>
        <begin position="20"/>
        <end position="210"/>
    </location>
</feature>
<dbReference type="EMBL" id="JACSEA010000001">
    <property type="protein sequence ID" value="KAF7411313.1"/>
    <property type="molecule type" value="Genomic_DNA"/>
</dbReference>
<keyword evidence="2" id="KW-0732">Signal</keyword>
<comment type="caution">
    <text evidence="3">The sequence shown here is derived from an EMBL/GenBank/DDBJ whole genome shotgun (WGS) entry which is preliminary data.</text>
</comment>
<reference evidence="3" key="1">
    <citation type="journal article" date="2020" name="G3 (Bethesda)">
        <title>High-Quality Assemblies for Three Invasive Social Wasps from the &lt;i&gt;Vespula&lt;/i&gt; Genus.</title>
        <authorList>
            <person name="Harrop T.W.R."/>
            <person name="Guhlin J."/>
            <person name="McLaughlin G.M."/>
            <person name="Permina E."/>
            <person name="Stockwell P."/>
            <person name="Gilligan J."/>
            <person name="Le Lec M.F."/>
            <person name="Gruber M.A.M."/>
            <person name="Quinn O."/>
            <person name="Lovegrove M."/>
            <person name="Duncan E.J."/>
            <person name="Remnant E.J."/>
            <person name="Van Eeckhoven J."/>
            <person name="Graham B."/>
            <person name="Knapp R.A."/>
            <person name="Langford K.W."/>
            <person name="Kronenberg Z."/>
            <person name="Press M.O."/>
            <person name="Eacker S.M."/>
            <person name="Wilson-Rankin E.E."/>
            <person name="Purcell J."/>
            <person name="Lester P.J."/>
            <person name="Dearden P.K."/>
        </authorList>
    </citation>
    <scope>NUCLEOTIDE SEQUENCE</scope>
    <source>
        <strain evidence="3">Marl-1</strain>
    </source>
</reference>
<gene>
    <name evidence="3" type="ORF">HZH66_000209</name>
</gene>
<proteinExistence type="predicted"/>
<feature type="compositionally biased region" description="Polar residues" evidence="1">
    <location>
        <begin position="166"/>
        <end position="175"/>
    </location>
</feature>
<keyword evidence="4" id="KW-1185">Reference proteome</keyword>
<sequence>MALEPQTLMLALLLCATLCQPHSVGVFLIFRGLEECHRKDPLDEHEERGEERKLSEGREREKEMASLRRSSRRYTRENVLADQVRLKQNILAPPTWHTISVPPQMPHPSHFDEVHPSAWDEREGMMKRGNNCVIQTKDGYGYALLPPQPQPRSIILRPPLRVPSNKEWNGRTTTRLGLATPVSKETDDECRFDGGSSRRRRKRRRRRGVS</sequence>
<dbReference type="Proteomes" id="UP000614350">
    <property type="component" value="Unassembled WGS sequence"/>
</dbReference>
<feature type="region of interest" description="Disordered" evidence="1">
    <location>
        <begin position="41"/>
        <end position="70"/>
    </location>
</feature>
<name>A0A834KQW6_VESVU</name>
<feature type="signal peptide" evidence="2">
    <location>
        <begin position="1"/>
        <end position="19"/>
    </location>
</feature>
<accession>A0A834KQW6</accession>
<feature type="region of interest" description="Disordered" evidence="1">
    <location>
        <begin position="165"/>
        <end position="210"/>
    </location>
</feature>
<protein>
    <submittedName>
        <fullName evidence="3">Uncharacterized protein</fullName>
    </submittedName>
</protein>
<evidence type="ECO:0000256" key="1">
    <source>
        <dbReference type="SAM" id="MobiDB-lite"/>
    </source>
</evidence>
<organism evidence="3 4">
    <name type="scientific">Vespula vulgaris</name>
    <name type="common">Yellow jacket</name>
    <name type="synonym">Wasp</name>
    <dbReference type="NCBI Taxonomy" id="7454"/>
    <lineage>
        <taxon>Eukaryota</taxon>
        <taxon>Metazoa</taxon>
        <taxon>Ecdysozoa</taxon>
        <taxon>Arthropoda</taxon>
        <taxon>Hexapoda</taxon>
        <taxon>Insecta</taxon>
        <taxon>Pterygota</taxon>
        <taxon>Neoptera</taxon>
        <taxon>Endopterygota</taxon>
        <taxon>Hymenoptera</taxon>
        <taxon>Apocrita</taxon>
        <taxon>Aculeata</taxon>
        <taxon>Vespoidea</taxon>
        <taxon>Vespidae</taxon>
        <taxon>Vespinae</taxon>
        <taxon>Vespula</taxon>
    </lineage>
</organism>
<feature type="compositionally biased region" description="Basic residues" evidence="1">
    <location>
        <begin position="197"/>
        <end position="210"/>
    </location>
</feature>